<name>A0A7W9EUY4_9SPHN</name>
<reference evidence="2 3" key="1">
    <citation type="submission" date="2020-08" db="EMBL/GenBank/DDBJ databases">
        <title>Genomic Encyclopedia of Type Strains, Phase IV (KMG-IV): sequencing the most valuable type-strain genomes for metagenomic binning, comparative biology and taxonomic classification.</title>
        <authorList>
            <person name="Goeker M."/>
        </authorList>
    </citation>
    <scope>NUCLEOTIDE SEQUENCE [LARGE SCALE GENOMIC DNA]</scope>
    <source>
        <strain evidence="2 3">DSM 100044</strain>
    </source>
</reference>
<comment type="caution">
    <text evidence="2">The sequence shown here is derived from an EMBL/GenBank/DDBJ whole genome shotgun (WGS) entry which is preliminary data.</text>
</comment>
<keyword evidence="1" id="KW-0472">Membrane</keyword>
<dbReference type="RefSeq" id="WP_184058189.1">
    <property type="nucleotide sequence ID" value="NZ_JACIJK010000007.1"/>
</dbReference>
<sequence length="102" mass="11071">MSVRVRTWIAVTVPPIAWFLFEQGLSALLHIACGQVMVGLIWGAASLIACAVAFRLAWPLRTHADTLADPWLARLALIGAGFFSLAILFQSLAILMVPPCVR</sequence>
<dbReference type="Proteomes" id="UP000546200">
    <property type="component" value="Unassembled WGS sequence"/>
</dbReference>
<evidence type="ECO:0000256" key="1">
    <source>
        <dbReference type="SAM" id="Phobius"/>
    </source>
</evidence>
<protein>
    <submittedName>
        <fullName evidence="2">Dolichyl-phosphate-mannose--protein O-mannosyl transferase</fullName>
    </submittedName>
</protein>
<dbReference type="AlphaFoldDB" id="A0A7W9EUY4"/>
<evidence type="ECO:0000313" key="3">
    <source>
        <dbReference type="Proteomes" id="UP000546200"/>
    </source>
</evidence>
<feature type="transmembrane region" description="Helical" evidence="1">
    <location>
        <begin position="27"/>
        <end position="54"/>
    </location>
</feature>
<keyword evidence="3" id="KW-1185">Reference proteome</keyword>
<proteinExistence type="predicted"/>
<organism evidence="2 3">
    <name type="scientific">Sphingomonas aerophila</name>
    <dbReference type="NCBI Taxonomy" id="1344948"/>
    <lineage>
        <taxon>Bacteria</taxon>
        <taxon>Pseudomonadati</taxon>
        <taxon>Pseudomonadota</taxon>
        <taxon>Alphaproteobacteria</taxon>
        <taxon>Sphingomonadales</taxon>
        <taxon>Sphingomonadaceae</taxon>
        <taxon>Sphingomonas</taxon>
    </lineage>
</organism>
<dbReference type="GO" id="GO:0016740">
    <property type="term" value="F:transferase activity"/>
    <property type="evidence" value="ECO:0007669"/>
    <property type="project" value="UniProtKB-KW"/>
</dbReference>
<keyword evidence="1" id="KW-1133">Transmembrane helix</keyword>
<evidence type="ECO:0000313" key="2">
    <source>
        <dbReference type="EMBL" id="MBB5715655.1"/>
    </source>
</evidence>
<keyword evidence="2" id="KW-0808">Transferase</keyword>
<dbReference type="EMBL" id="JACIJK010000007">
    <property type="protein sequence ID" value="MBB5715655.1"/>
    <property type="molecule type" value="Genomic_DNA"/>
</dbReference>
<accession>A0A7W9EUY4</accession>
<feature type="transmembrane region" description="Helical" evidence="1">
    <location>
        <begin position="5"/>
        <end position="21"/>
    </location>
</feature>
<gene>
    <name evidence="2" type="ORF">FHS94_002510</name>
</gene>
<keyword evidence="1" id="KW-0812">Transmembrane</keyword>
<feature type="transmembrane region" description="Helical" evidence="1">
    <location>
        <begin position="75"/>
        <end position="97"/>
    </location>
</feature>